<dbReference type="EMBL" id="MU004188">
    <property type="protein sequence ID" value="KAF2495825.1"/>
    <property type="molecule type" value="Genomic_DNA"/>
</dbReference>
<dbReference type="Proteomes" id="UP000799750">
    <property type="component" value="Unassembled WGS sequence"/>
</dbReference>
<proteinExistence type="predicted"/>
<accession>A0A6A6QTV2</accession>
<sequence>MRVKCIEGLVRLFVDLDPAKFSTRRSHQRPRRNRPRGLPILRRGLNTIVITTQLRFSSQFLSSSYLSSGILNCQRFLSQFLSLDQPQLGLSPFRQTVRRQHRNPIGQLQPSLLRHILLYAPNSGRVQSGFLGCNQFQNRRAMFTNLKQFGEYLYSLYVYL</sequence>
<dbReference type="AlphaFoldDB" id="A0A6A6QTV2"/>
<evidence type="ECO:0000313" key="1">
    <source>
        <dbReference type="EMBL" id="KAF2495825.1"/>
    </source>
</evidence>
<name>A0A6A6QTV2_9PEZI</name>
<reference evidence="1" key="1">
    <citation type="journal article" date="2020" name="Stud. Mycol.">
        <title>101 Dothideomycetes genomes: a test case for predicting lifestyles and emergence of pathogens.</title>
        <authorList>
            <person name="Haridas S."/>
            <person name="Albert R."/>
            <person name="Binder M."/>
            <person name="Bloem J."/>
            <person name="Labutti K."/>
            <person name="Salamov A."/>
            <person name="Andreopoulos B."/>
            <person name="Baker S."/>
            <person name="Barry K."/>
            <person name="Bills G."/>
            <person name="Bluhm B."/>
            <person name="Cannon C."/>
            <person name="Castanera R."/>
            <person name="Culley D."/>
            <person name="Daum C."/>
            <person name="Ezra D."/>
            <person name="Gonzalez J."/>
            <person name="Henrissat B."/>
            <person name="Kuo A."/>
            <person name="Liang C."/>
            <person name="Lipzen A."/>
            <person name="Lutzoni F."/>
            <person name="Magnuson J."/>
            <person name="Mondo S."/>
            <person name="Nolan M."/>
            <person name="Ohm R."/>
            <person name="Pangilinan J."/>
            <person name="Park H.-J."/>
            <person name="Ramirez L."/>
            <person name="Alfaro M."/>
            <person name="Sun H."/>
            <person name="Tritt A."/>
            <person name="Yoshinaga Y."/>
            <person name="Zwiers L.-H."/>
            <person name="Turgeon B."/>
            <person name="Goodwin S."/>
            <person name="Spatafora J."/>
            <person name="Crous P."/>
            <person name="Grigoriev I."/>
        </authorList>
    </citation>
    <scope>NUCLEOTIDE SEQUENCE</scope>
    <source>
        <strain evidence="1">CBS 269.34</strain>
    </source>
</reference>
<gene>
    <name evidence="1" type="ORF">BU16DRAFT_357543</name>
</gene>
<evidence type="ECO:0000313" key="2">
    <source>
        <dbReference type="Proteomes" id="UP000799750"/>
    </source>
</evidence>
<keyword evidence="2" id="KW-1185">Reference proteome</keyword>
<protein>
    <submittedName>
        <fullName evidence="1">Uncharacterized protein</fullName>
    </submittedName>
</protein>
<organism evidence="1 2">
    <name type="scientific">Lophium mytilinum</name>
    <dbReference type="NCBI Taxonomy" id="390894"/>
    <lineage>
        <taxon>Eukaryota</taxon>
        <taxon>Fungi</taxon>
        <taxon>Dikarya</taxon>
        <taxon>Ascomycota</taxon>
        <taxon>Pezizomycotina</taxon>
        <taxon>Dothideomycetes</taxon>
        <taxon>Pleosporomycetidae</taxon>
        <taxon>Mytilinidiales</taxon>
        <taxon>Mytilinidiaceae</taxon>
        <taxon>Lophium</taxon>
    </lineage>
</organism>